<dbReference type="PANTHER" id="PTHR12778:SF10">
    <property type="entry name" value="MAJOR FACILITATOR SUPERFAMILY DOMAIN-CONTAINING PROTEIN 3"/>
    <property type="match status" value="1"/>
</dbReference>
<keyword evidence="3 6" id="KW-0812">Transmembrane</keyword>
<organism evidence="8 9">
    <name type="scientific">Anaeromyxobacter dehalogenans (strain ATCC BAA-258 / DSM 21875 / 2CP-1)</name>
    <dbReference type="NCBI Taxonomy" id="455488"/>
    <lineage>
        <taxon>Bacteria</taxon>
        <taxon>Pseudomonadati</taxon>
        <taxon>Myxococcota</taxon>
        <taxon>Myxococcia</taxon>
        <taxon>Myxococcales</taxon>
        <taxon>Cystobacterineae</taxon>
        <taxon>Anaeromyxobacteraceae</taxon>
        <taxon>Anaeromyxobacter</taxon>
    </lineage>
</organism>
<dbReference type="KEGG" id="acp:A2cp1_1388"/>
<evidence type="ECO:0000313" key="9">
    <source>
        <dbReference type="Proteomes" id="UP000007089"/>
    </source>
</evidence>
<feature type="transmembrane region" description="Helical" evidence="6">
    <location>
        <begin position="381"/>
        <end position="401"/>
    </location>
</feature>
<comment type="subcellular location">
    <subcellularLocation>
        <location evidence="1">Membrane</location>
        <topology evidence="1">Multi-pass membrane protein</topology>
    </subcellularLocation>
</comment>
<dbReference type="Pfam" id="PF07690">
    <property type="entry name" value="MFS_1"/>
    <property type="match status" value="1"/>
</dbReference>
<dbReference type="Gene3D" id="1.20.1250.20">
    <property type="entry name" value="MFS general substrate transporter like domains"/>
    <property type="match status" value="2"/>
</dbReference>
<dbReference type="InterPro" id="IPR020846">
    <property type="entry name" value="MFS_dom"/>
</dbReference>
<keyword evidence="4 6" id="KW-1133">Transmembrane helix</keyword>
<keyword evidence="2" id="KW-0813">Transport</keyword>
<evidence type="ECO:0000256" key="2">
    <source>
        <dbReference type="ARBA" id="ARBA00022448"/>
    </source>
</evidence>
<evidence type="ECO:0000256" key="3">
    <source>
        <dbReference type="ARBA" id="ARBA00022692"/>
    </source>
</evidence>
<accession>B8JH30</accession>
<feature type="transmembrane region" description="Helical" evidence="6">
    <location>
        <begin position="491"/>
        <end position="510"/>
    </location>
</feature>
<dbReference type="RefSeq" id="WP_012632694.1">
    <property type="nucleotide sequence ID" value="NC_011891.1"/>
</dbReference>
<evidence type="ECO:0000313" key="8">
    <source>
        <dbReference type="EMBL" id="ACL64732.1"/>
    </source>
</evidence>
<dbReference type="AlphaFoldDB" id="B8JH30"/>
<dbReference type="GO" id="GO:0016020">
    <property type="term" value="C:membrane"/>
    <property type="evidence" value="ECO:0007669"/>
    <property type="project" value="UniProtKB-SubCell"/>
</dbReference>
<feature type="transmembrane region" description="Helical" evidence="6">
    <location>
        <begin position="230"/>
        <end position="252"/>
    </location>
</feature>
<proteinExistence type="predicted"/>
<feature type="transmembrane region" description="Helical" evidence="6">
    <location>
        <begin position="439"/>
        <end position="459"/>
    </location>
</feature>
<reference evidence="8" key="1">
    <citation type="submission" date="2009-01" db="EMBL/GenBank/DDBJ databases">
        <title>Complete sequence of Anaeromyxobacter dehalogenans 2CP-1.</title>
        <authorList>
            <consortium name="US DOE Joint Genome Institute"/>
            <person name="Lucas S."/>
            <person name="Copeland A."/>
            <person name="Lapidus A."/>
            <person name="Glavina del Rio T."/>
            <person name="Dalin E."/>
            <person name="Tice H."/>
            <person name="Bruce D."/>
            <person name="Goodwin L."/>
            <person name="Pitluck S."/>
            <person name="Saunders E."/>
            <person name="Brettin T."/>
            <person name="Detter J.C."/>
            <person name="Han C."/>
            <person name="Larimer F."/>
            <person name="Land M."/>
            <person name="Hauser L."/>
            <person name="Kyrpides N."/>
            <person name="Ovchinnikova G."/>
            <person name="Beliaev A.S."/>
            <person name="Richardson P."/>
        </authorList>
    </citation>
    <scope>NUCLEOTIDE SEQUENCE</scope>
    <source>
        <strain evidence="8">2CP-1</strain>
    </source>
</reference>
<evidence type="ECO:0000256" key="4">
    <source>
        <dbReference type="ARBA" id="ARBA00022989"/>
    </source>
</evidence>
<dbReference type="PROSITE" id="PS50850">
    <property type="entry name" value="MFS"/>
    <property type="match status" value="1"/>
</dbReference>
<feature type="transmembrane region" description="Helical" evidence="6">
    <location>
        <begin position="293"/>
        <end position="311"/>
    </location>
</feature>
<dbReference type="SUPFAM" id="SSF103473">
    <property type="entry name" value="MFS general substrate transporter"/>
    <property type="match status" value="1"/>
</dbReference>
<feature type="transmembrane region" description="Helical" evidence="6">
    <location>
        <begin position="356"/>
        <end position="375"/>
    </location>
</feature>
<feature type="transmembrane region" description="Helical" evidence="6">
    <location>
        <begin position="264"/>
        <end position="286"/>
    </location>
</feature>
<dbReference type="GO" id="GO:0022857">
    <property type="term" value="F:transmembrane transporter activity"/>
    <property type="evidence" value="ECO:0007669"/>
    <property type="project" value="InterPro"/>
</dbReference>
<feature type="transmembrane region" description="Helical" evidence="6">
    <location>
        <begin position="54"/>
        <end position="75"/>
    </location>
</feature>
<sequence length="517" mass="54358">MPTQPTTREALRKAFTSWRTGVVALLAFPSGLPLGIVLYTVPYWMQQEGIDIKTIGLVSAAQIPYAFKFVWSPIIDRFAPAWGRKRAWILVGQAMLVASLAAFAASSGHPTVPLVALLTLVVSFASATQDIAYDAYTVEVLRPEERGVAVGARNALARAGMFVGRVVNTFGPKLGWAPTFAAIAASFLPFGVATVKAPEPDVPPAPPRTLRQAIWEPFVGFFRHARALEIAAFLFLYKFADNLVTALVSPFLGQLGFDPVDIGIAQGTIGIVATIGGTFLGGILCTSWGVGRALWIFGLLQAVSNLGYVAIVDAGVNRPVMYAAVAFEAATSGMGTGAFGVLLLRLTQRRFSATQYALFSSIFALGRTFAGPPAGALVDAIGWRDFFLLTVPCAIPGLLMLQRFVPWRSREIPAALDEEAPPAAHGTPATLGGLAARGLGGALAGTALAYLASALLAALKAMRGGQAGLDLGAALIRMFHPVRAVDWVDVVGPPVAGVVIGFAVAAYVAARRGIRTA</sequence>
<dbReference type="Proteomes" id="UP000007089">
    <property type="component" value="Chromosome"/>
</dbReference>
<dbReference type="InterPro" id="IPR004752">
    <property type="entry name" value="AmpG_permease/AT-1"/>
</dbReference>
<dbReference type="NCBIfam" id="TIGR00901">
    <property type="entry name" value="2A0125"/>
    <property type="match status" value="1"/>
</dbReference>
<evidence type="ECO:0000256" key="6">
    <source>
        <dbReference type="SAM" id="Phobius"/>
    </source>
</evidence>
<feature type="transmembrane region" description="Helical" evidence="6">
    <location>
        <begin position="112"/>
        <end position="133"/>
    </location>
</feature>
<feature type="domain" description="Major facilitator superfamily (MFS) profile" evidence="7">
    <location>
        <begin position="19"/>
        <end position="409"/>
    </location>
</feature>
<dbReference type="InterPro" id="IPR011701">
    <property type="entry name" value="MFS"/>
</dbReference>
<feature type="transmembrane region" description="Helical" evidence="6">
    <location>
        <begin position="323"/>
        <end position="344"/>
    </location>
</feature>
<feature type="transmembrane region" description="Helical" evidence="6">
    <location>
        <begin position="87"/>
        <end position="106"/>
    </location>
</feature>
<dbReference type="HOGENOM" id="CLU_029352_1_2_7"/>
<keyword evidence="5 6" id="KW-0472">Membrane</keyword>
<dbReference type="EMBL" id="CP001359">
    <property type="protein sequence ID" value="ACL64732.1"/>
    <property type="molecule type" value="Genomic_DNA"/>
</dbReference>
<feature type="transmembrane region" description="Helical" evidence="6">
    <location>
        <begin position="21"/>
        <end position="42"/>
    </location>
</feature>
<evidence type="ECO:0000256" key="5">
    <source>
        <dbReference type="ARBA" id="ARBA00023136"/>
    </source>
</evidence>
<protein>
    <submittedName>
        <fullName evidence="8">Major facilitator superfamily MFS_1</fullName>
    </submittedName>
</protein>
<dbReference type="InterPro" id="IPR036259">
    <property type="entry name" value="MFS_trans_sf"/>
</dbReference>
<gene>
    <name evidence="8" type="ordered locus">A2cp1_1388</name>
</gene>
<dbReference type="PANTHER" id="PTHR12778">
    <property type="entry name" value="SOLUTE CARRIER FAMILY 33 ACETYL-COA TRANSPORTER -RELATED"/>
    <property type="match status" value="1"/>
</dbReference>
<evidence type="ECO:0000259" key="7">
    <source>
        <dbReference type="PROSITE" id="PS50850"/>
    </source>
</evidence>
<name>B8JH30_ANAD2</name>
<keyword evidence="9" id="KW-1185">Reference proteome</keyword>
<evidence type="ECO:0000256" key="1">
    <source>
        <dbReference type="ARBA" id="ARBA00004141"/>
    </source>
</evidence>